<organism evidence="2 3">
    <name type="scientific">Paenibacillus polysaccharolyticus</name>
    <dbReference type="NCBI Taxonomy" id="582692"/>
    <lineage>
        <taxon>Bacteria</taxon>
        <taxon>Bacillati</taxon>
        <taxon>Bacillota</taxon>
        <taxon>Bacilli</taxon>
        <taxon>Bacillales</taxon>
        <taxon>Paenibacillaceae</taxon>
        <taxon>Paenibacillus</taxon>
    </lineage>
</organism>
<sequence length="127" mass="14714">MSKYRCIIWGTGIDYDTHINLIKYQELIGDIEIVGVTSNQAIYQKVDQIPFISKQDLRNIEFDLLIVASRKFFLEIQKEAVSLGMDHENVVNIKIFSLPNFNIDKYMHIQKSKISIFSNNCWGGLNL</sequence>
<name>A0A1G5KBS3_9BACL</name>
<dbReference type="InterPro" id="IPR054601">
    <property type="entry name" value="C2185-like_N"/>
</dbReference>
<proteinExistence type="predicted"/>
<keyword evidence="3" id="KW-1185">Reference proteome</keyword>
<dbReference type="InterPro" id="IPR037226">
    <property type="entry name" value="CAC2185-like_sf"/>
</dbReference>
<evidence type="ECO:0000259" key="1">
    <source>
        <dbReference type="Pfam" id="PF22674"/>
    </source>
</evidence>
<accession>A0A1G5KBS3</accession>
<feature type="domain" description="C2185-like N-terminal" evidence="1">
    <location>
        <begin position="3"/>
        <end position="90"/>
    </location>
</feature>
<dbReference type="Proteomes" id="UP000198538">
    <property type="component" value="Unassembled WGS sequence"/>
</dbReference>
<gene>
    <name evidence="2" type="ORF">SAMN05720606_11482</name>
</gene>
<dbReference type="RefSeq" id="WP_090923238.1">
    <property type="nucleotide sequence ID" value="NZ_FMVM01000014.1"/>
</dbReference>
<evidence type="ECO:0000313" key="3">
    <source>
        <dbReference type="Proteomes" id="UP000198538"/>
    </source>
</evidence>
<dbReference type="EMBL" id="FMVM01000014">
    <property type="protein sequence ID" value="SCY98065.1"/>
    <property type="molecule type" value="Genomic_DNA"/>
</dbReference>
<dbReference type="SUPFAM" id="SSF142795">
    <property type="entry name" value="CAC2185-like"/>
    <property type="match status" value="1"/>
</dbReference>
<evidence type="ECO:0000313" key="2">
    <source>
        <dbReference type="EMBL" id="SCY98065.1"/>
    </source>
</evidence>
<reference evidence="3" key="1">
    <citation type="submission" date="2016-10" db="EMBL/GenBank/DDBJ databases">
        <authorList>
            <person name="Varghese N."/>
            <person name="Submissions S."/>
        </authorList>
    </citation>
    <scope>NUCLEOTIDE SEQUENCE [LARGE SCALE GENOMIC DNA]</scope>
    <source>
        <strain evidence="3">BL9</strain>
    </source>
</reference>
<dbReference type="Gene3D" id="3.40.50.720">
    <property type="entry name" value="NAD(P)-binding Rossmann-like Domain"/>
    <property type="match status" value="1"/>
</dbReference>
<dbReference type="Pfam" id="PF22674">
    <property type="entry name" value="C2185-like_N"/>
    <property type="match status" value="1"/>
</dbReference>
<protein>
    <recommendedName>
        <fullName evidence="1">C2185-like N-terminal domain-containing protein</fullName>
    </recommendedName>
</protein>
<dbReference type="STRING" id="582692.SAMN05720606_11482"/>
<dbReference type="AlphaFoldDB" id="A0A1G5KBS3"/>